<feature type="domain" description="USP" evidence="2">
    <location>
        <begin position="43"/>
        <end position="217"/>
    </location>
</feature>
<dbReference type="PROSITE" id="PS50235">
    <property type="entry name" value="USP_3"/>
    <property type="match status" value="1"/>
</dbReference>
<name>A0ABN9BLQ6_9NEOB</name>
<protein>
    <recommendedName>
        <fullName evidence="2">USP domain-containing protein</fullName>
    </recommendedName>
</protein>
<gene>
    <name evidence="3" type="ORF">SPARVUS_LOCUS3183179</name>
</gene>
<evidence type="ECO:0000313" key="3">
    <source>
        <dbReference type="EMBL" id="CAI9548594.1"/>
    </source>
</evidence>
<keyword evidence="4" id="KW-1185">Reference proteome</keyword>
<dbReference type="Gene3D" id="3.90.70.10">
    <property type="entry name" value="Cysteine proteinases"/>
    <property type="match status" value="1"/>
</dbReference>
<dbReference type="PANTHER" id="PTHR24006:SF842">
    <property type="entry name" value="UBIQUITIN CARBOXYL-TERMINAL HYDROLASE 40"/>
    <property type="match status" value="1"/>
</dbReference>
<dbReference type="InterPro" id="IPR038765">
    <property type="entry name" value="Papain-like_cys_pep_sf"/>
</dbReference>
<organism evidence="3 4">
    <name type="scientific">Staurois parvus</name>
    <dbReference type="NCBI Taxonomy" id="386267"/>
    <lineage>
        <taxon>Eukaryota</taxon>
        <taxon>Metazoa</taxon>
        <taxon>Chordata</taxon>
        <taxon>Craniata</taxon>
        <taxon>Vertebrata</taxon>
        <taxon>Euteleostomi</taxon>
        <taxon>Amphibia</taxon>
        <taxon>Batrachia</taxon>
        <taxon>Anura</taxon>
        <taxon>Neobatrachia</taxon>
        <taxon>Ranoidea</taxon>
        <taxon>Ranidae</taxon>
        <taxon>Staurois</taxon>
    </lineage>
</organism>
<dbReference type="SUPFAM" id="SSF54001">
    <property type="entry name" value="Cysteine proteinases"/>
    <property type="match status" value="1"/>
</dbReference>
<evidence type="ECO:0000259" key="2">
    <source>
        <dbReference type="PROSITE" id="PS50235"/>
    </source>
</evidence>
<dbReference type="InterPro" id="IPR001394">
    <property type="entry name" value="Peptidase_C19_UCH"/>
</dbReference>
<dbReference type="InterPro" id="IPR050164">
    <property type="entry name" value="Peptidase_C19"/>
</dbReference>
<dbReference type="EMBL" id="CATNWA010004749">
    <property type="protein sequence ID" value="CAI9548594.1"/>
    <property type="molecule type" value="Genomic_DNA"/>
</dbReference>
<evidence type="ECO:0000313" key="4">
    <source>
        <dbReference type="Proteomes" id="UP001162483"/>
    </source>
</evidence>
<evidence type="ECO:0000256" key="1">
    <source>
        <dbReference type="SAM" id="MobiDB-lite"/>
    </source>
</evidence>
<dbReference type="InterPro" id="IPR018200">
    <property type="entry name" value="USP_CS"/>
</dbReference>
<proteinExistence type="predicted"/>
<dbReference type="Proteomes" id="UP001162483">
    <property type="component" value="Unassembled WGS sequence"/>
</dbReference>
<dbReference type="PROSITE" id="PS00972">
    <property type="entry name" value="USP_1"/>
    <property type="match status" value="1"/>
</dbReference>
<accession>A0ABN9BLQ6</accession>
<feature type="compositionally biased region" description="Acidic residues" evidence="1">
    <location>
        <begin position="1"/>
        <end position="12"/>
    </location>
</feature>
<reference evidence="3" key="1">
    <citation type="submission" date="2023-05" db="EMBL/GenBank/DDBJ databases">
        <authorList>
            <person name="Stuckert A."/>
        </authorList>
    </citation>
    <scope>NUCLEOTIDE SEQUENCE</scope>
</reference>
<sequence>MFGDLFEEEEDFSFLSNSTTSNGKKAKPKDSDVLEPRGETRLSGLRNQGGTCYLNSLLQTLLFTPEFREALFALSPEELGSLEDKDVADSKVRIIPLQLQRLFAQLLLVDQQAASTTDLTNSFGWDNSEETGQQDVQELNRILFSALESSLEGTSGHNLIKNLYHGTVVNRITCQECGYVSERQEDFLDLTVVVKHMCSLEESLYNMYVEEEIFDGD</sequence>
<feature type="compositionally biased region" description="Basic and acidic residues" evidence="1">
    <location>
        <begin position="28"/>
        <end position="40"/>
    </location>
</feature>
<comment type="caution">
    <text evidence="3">The sequence shown here is derived from an EMBL/GenBank/DDBJ whole genome shotgun (WGS) entry which is preliminary data.</text>
</comment>
<feature type="region of interest" description="Disordered" evidence="1">
    <location>
        <begin position="1"/>
        <end position="43"/>
    </location>
</feature>
<feature type="non-terminal residue" evidence="3">
    <location>
        <position position="217"/>
    </location>
</feature>
<dbReference type="InterPro" id="IPR028889">
    <property type="entry name" value="USP"/>
</dbReference>
<dbReference type="Pfam" id="PF00443">
    <property type="entry name" value="UCH"/>
    <property type="match status" value="1"/>
</dbReference>
<dbReference type="PANTHER" id="PTHR24006">
    <property type="entry name" value="UBIQUITIN CARBOXYL-TERMINAL HYDROLASE"/>
    <property type="match status" value="1"/>
</dbReference>